<proteinExistence type="predicted"/>
<organism evidence="1 2">
    <name type="scientific">Cupriavidus campinensis</name>
    <dbReference type="NCBI Taxonomy" id="151783"/>
    <lineage>
        <taxon>Bacteria</taxon>
        <taxon>Pseudomonadati</taxon>
        <taxon>Pseudomonadota</taxon>
        <taxon>Betaproteobacteria</taxon>
        <taxon>Burkholderiales</taxon>
        <taxon>Burkholderiaceae</taxon>
        <taxon>Cupriavidus</taxon>
    </lineage>
</organism>
<sequence length="98" mass="11086">MNIEMPDGFENACAIRMSYVLNKTGFPIRKTSKFRMVSGGDRQQYIYRVDDMLAYLEHNLGRPDKTVHSPRPVAFANMRGILVVKGYGWIGAHGHATL</sequence>
<reference evidence="1" key="1">
    <citation type="journal article" date="2022" name="Microbiol. Resour. Announc.">
        <title>Genome Sequence of Cupriavidus campinensis Strain G5, a Member of a Bacterial Consortium Capable of Polyethylene Degradation.</title>
        <authorList>
            <person name="Schneider B."/>
            <person name="Pfeiffer F."/>
            <person name="Dyall-Smith M."/>
            <person name="Kunte H.J."/>
        </authorList>
    </citation>
    <scope>NUCLEOTIDE SEQUENCE</scope>
    <source>
        <strain evidence="1">G5</strain>
    </source>
</reference>
<protein>
    <submittedName>
        <fullName evidence="1">Type VI secretion system amidase effector protein Tae4</fullName>
    </submittedName>
</protein>
<dbReference type="InterPro" id="IPR025562">
    <property type="entry name" value="Tae4"/>
</dbReference>
<gene>
    <name evidence="1" type="ORF">M5D45_03230</name>
</gene>
<dbReference type="Proteomes" id="UP001056132">
    <property type="component" value="Chromosome 1"/>
</dbReference>
<dbReference type="AlphaFoldDB" id="A0AAE9L3A5"/>
<reference evidence="1" key="2">
    <citation type="submission" date="2022-05" db="EMBL/GenBank/DDBJ databases">
        <authorList>
            <person name="Kunte H.-J."/>
        </authorList>
    </citation>
    <scope>NUCLEOTIDE SEQUENCE</scope>
    <source>
        <strain evidence="1">G5</strain>
    </source>
</reference>
<dbReference type="Gene3D" id="3.90.1720.70">
    <property type="match status" value="1"/>
</dbReference>
<dbReference type="EMBL" id="CP097330">
    <property type="protein sequence ID" value="URF04875.1"/>
    <property type="molecule type" value="Genomic_DNA"/>
</dbReference>
<evidence type="ECO:0000313" key="1">
    <source>
        <dbReference type="EMBL" id="URF04875.1"/>
    </source>
</evidence>
<accession>A0AAE9L3A5</accession>
<evidence type="ECO:0000313" key="2">
    <source>
        <dbReference type="Proteomes" id="UP001056132"/>
    </source>
</evidence>
<name>A0AAE9L3A5_9BURK</name>
<dbReference type="KEGG" id="ccam:M5D45_03230"/>
<dbReference type="RefSeq" id="WP_250025088.1">
    <property type="nucleotide sequence ID" value="NZ_CP097330.1"/>
</dbReference>
<dbReference type="Pfam" id="PF14113">
    <property type="entry name" value="Tae4"/>
    <property type="match status" value="1"/>
</dbReference>